<reference evidence="1" key="2">
    <citation type="submission" date="2020-06" db="EMBL/GenBank/DDBJ databases">
        <authorList>
            <person name="Sheffer M."/>
        </authorList>
    </citation>
    <scope>NUCLEOTIDE SEQUENCE</scope>
</reference>
<comment type="caution">
    <text evidence="1">The sequence shown here is derived from an EMBL/GenBank/DDBJ whole genome shotgun (WGS) entry which is preliminary data.</text>
</comment>
<protein>
    <submittedName>
        <fullName evidence="1">Uncharacterized protein</fullName>
    </submittedName>
</protein>
<name>A0A8T0FV77_ARGBR</name>
<organism evidence="1 2">
    <name type="scientific">Argiope bruennichi</name>
    <name type="common">Wasp spider</name>
    <name type="synonym">Aranea bruennichi</name>
    <dbReference type="NCBI Taxonomy" id="94029"/>
    <lineage>
        <taxon>Eukaryota</taxon>
        <taxon>Metazoa</taxon>
        <taxon>Ecdysozoa</taxon>
        <taxon>Arthropoda</taxon>
        <taxon>Chelicerata</taxon>
        <taxon>Arachnida</taxon>
        <taxon>Araneae</taxon>
        <taxon>Araneomorphae</taxon>
        <taxon>Entelegynae</taxon>
        <taxon>Araneoidea</taxon>
        <taxon>Araneidae</taxon>
        <taxon>Argiope</taxon>
    </lineage>
</organism>
<dbReference type="EMBL" id="JABXBU010000002">
    <property type="protein sequence ID" value="KAF8793559.1"/>
    <property type="molecule type" value="Genomic_DNA"/>
</dbReference>
<dbReference type="AlphaFoldDB" id="A0A8T0FV77"/>
<gene>
    <name evidence="1" type="ORF">HNY73_001617</name>
</gene>
<reference evidence="1" key="1">
    <citation type="journal article" date="2020" name="bioRxiv">
        <title>Chromosome-level reference genome of the European wasp spider Argiope bruennichi: a resource for studies on range expansion and evolutionary adaptation.</title>
        <authorList>
            <person name="Sheffer M.M."/>
            <person name="Hoppe A."/>
            <person name="Krehenwinkel H."/>
            <person name="Uhl G."/>
            <person name="Kuss A.W."/>
            <person name="Jensen L."/>
            <person name="Jensen C."/>
            <person name="Gillespie R.G."/>
            <person name="Hoff K.J."/>
            <person name="Prost S."/>
        </authorList>
    </citation>
    <scope>NUCLEOTIDE SEQUENCE</scope>
</reference>
<evidence type="ECO:0000313" key="2">
    <source>
        <dbReference type="Proteomes" id="UP000807504"/>
    </source>
</evidence>
<proteinExistence type="predicted"/>
<accession>A0A8T0FV77</accession>
<sequence length="91" mass="9948">MLAIKPFAADGTQRTTTPQTIFPPLLFCSVSSATAAESETCKYPYANIRDRAMAGRCGQCVDRCGVCLRRRGLHQCLLGGVERAGRKRGRQ</sequence>
<dbReference type="Proteomes" id="UP000807504">
    <property type="component" value="Unassembled WGS sequence"/>
</dbReference>
<evidence type="ECO:0000313" key="1">
    <source>
        <dbReference type="EMBL" id="KAF8793559.1"/>
    </source>
</evidence>
<keyword evidence="2" id="KW-1185">Reference proteome</keyword>